<accession>A0A9W7D5V5</accession>
<feature type="compositionally biased region" description="Low complexity" evidence="1">
    <location>
        <begin position="26"/>
        <end position="35"/>
    </location>
</feature>
<evidence type="ECO:0000256" key="1">
    <source>
        <dbReference type="SAM" id="MobiDB-lite"/>
    </source>
</evidence>
<evidence type="ECO:0000256" key="2">
    <source>
        <dbReference type="SAM" id="Phobius"/>
    </source>
</evidence>
<keyword evidence="2" id="KW-0812">Transmembrane</keyword>
<proteinExistence type="predicted"/>
<keyword evidence="4" id="KW-1185">Reference proteome</keyword>
<evidence type="ECO:0000313" key="4">
    <source>
        <dbReference type="Proteomes" id="UP001165121"/>
    </source>
</evidence>
<name>A0A9W7D5V5_9STRA</name>
<dbReference type="Proteomes" id="UP001165121">
    <property type="component" value="Unassembled WGS sequence"/>
</dbReference>
<dbReference type="EMBL" id="BSXT01005173">
    <property type="protein sequence ID" value="GMF59960.1"/>
    <property type="molecule type" value="Genomic_DNA"/>
</dbReference>
<keyword evidence="2" id="KW-1133">Transmembrane helix</keyword>
<reference evidence="3" key="1">
    <citation type="submission" date="2023-04" db="EMBL/GenBank/DDBJ databases">
        <title>Phytophthora fragariaefolia NBRC 109709.</title>
        <authorList>
            <person name="Ichikawa N."/>
            <person name="Sato H."/>
            <person name="Tonouchi N."/>
        </authorList>
    </citation>
    <scope>NUCLEOTIDE SEQUENCE</scope>
    <source>
        <strain evidence="3">NBRC 109709</strain>
    </source>
</reference>
<sequence length="286" mass="31714">MDLRIRAAQKRPLAGSAAHEVDESDSSSSEASQSDVWQPTPSVSGADSGDDASGGGLSVSDVPESTSSTSEDSGRLHVTAAAPNKVEFSSWDELDQYLLSYQAQTFQVTNLTFSTLYRFGFYLLIIIALLCLCERASKTAVTLKWRSAMSGFERSDLRRNPFLIRGYNMLGRSSVLTLVLVWFLVQINACVQIIDSEAKTFAVRITRCQLEHNSFRAHPARRVVLNDGELRTVDVLRKYGAKRTGIVKYTRDQSDSNPNSQDVHNLVRKLKARELKGGGHHKRETA</sequence>
<feature type="transmembrane region" description="Helical" evidence="2">
    <location>
        <begin position="119"/>
        <end position="141"/>
    </location>
</feature>
<feature type="transmembrane region" description="Helical" evidence="2">
    <location>
        <begin position="162"/>
        <end position="185"/>
    </location>
</feature>
<keyword evidence="2" id="KW-0472">Membrane</keyword>
<dbReference type="OrthoDB" id="127160at2759"/>
<evidence type="ECO:0000313" key="3">
    <source>
        <dbReference type="EMBL" id="GMF59960.1"/>
    </source>
</evidence>
<dbReference type="AlphaFoldDB" id="A0A9W7D5V5"/>
<organism evidence="3 4">
    <name type="scientific">Phytophthora fragariaefolia</name>
    <dbReference type="NCBI Taxonomy" id="1490495"/>
    <lineage>
        <taxon>Eukaryota</taxon>
        <taxon>Sar</taxon>
        <taxon>Stramenopiles</taxon>
        <taxon>Oomycota</taxon>
        <taxon>Peronosporomycetes</taxon>
        <taxon>Peronosporales</taxon>
        <taxon>Peronosporaceae</taxon>
        <taxon>Phytophthora</taxon>
    </lineage>
</organism>
<protein>
    <submittedName>
        <fullName evidence="3">Unnamed protein product</fullName>
    </submittedName>
</protein>
<gene>
    <name evidence="3" type="ORF">Pfra01_002600400</name>
</gene>
<comment type="caution">
    <text evidence="3">The sequence shown here is derived from an EMBL/GenBank/DDBJ whole genome shotgun (WGS) entry which is preliminary data.</text>
</comment>
<feature type="region of interest" description="Disordered" evidence="1">
    <location>
        <begin position="1"/>
        <end position="76"/>
    </location>
</feature>